<accession>A0ACC2PB46</accession>
<evidence type="ECO:0000313" key="2">
    <source>
        <dbReference type="Proteomes" id="UP001239111"/>
    </source>
</evidence>
<protein>
    <submittedName>
        <fullName evidence="1">Uncharacterized protein</fullName>
    </submittedName>
</protein>
<gene>
    <name evidence="1" type="ORF">QAD02_015464</name>
</gene>
<proteinExistence type="predicted"/>
<keyword evidence="2" id="KW-1185">Reference proteome</keyword>
<comment type="caution">
    <text evidence="1">The sequence shown here is derived from an EMBL/GenBank/DDBJ whole genome shotgun (WGS) entry which is preliminary data.</text>
</comment>
<sequence>MSRFRKLYPQALAAIAGGILTTEVGIMCAWSSPYIAQLIGDNSPLPLTKEQASWVASLLYLGRFIGAVLGSILVSYMGSKKTTFLTAFPISIGWILIMMATSPTWLYFARVSLGIGFGCVYSCFTLFLGEVAMPEIRGCLVSFACIGAPLGNYLASLTGARMSLKTSSQTYLGICIVFMIIAFILPDSPHHLVKMGNLDSAKKSIEWYQGTDKVEKELEDVTNFVRSTTVSSFSERLAEFKLYHVRRATILVVMLYAFMQLSGLNSLLVYMETILQNSGSNIIEPSSAVSWVLLSGVFVSAGCVGLYDKCGRRLLFIVSSLGSGLALALLGTHFALKNSNIDWWGSQWLPLISLFLFNNAFVVGLGSIPSIVSSEVYATNVKPIAACVANLTASGTGFLATKAYQPLVDLVGESYVFYGHAVILMLAMPYALLYMPETKGKSLQQIQDDLIRK</sequence>
<reference evidence="1" key="1">
    <citation type="submission" date="2023-04" db="EMBL/GenBank/DDBJ databases">
        <title>A chromosome-level genome assembly of the parasitoid wasp Eretmocerus hayati.</title>
        <authorList>
            <person name="Zhong Y."/>
            <person name="Liu S."/>
            <person name="Liu Y."/>
        </authorList>
    </citation>
    <scope>NUCLEOTIDE SEQUENCE</scope>
    <source>
        <strain evidence="1">ZJU_SS_LIU_2023</strain>
    </source>
</reference>
<evidence type="ECO:0000313" key="1">
    <source>
        <dbReference type="EMBL" id="KAJ8679677.1"/>
    </source>
</evidence>
<dbReference type="Proteomes" id="UP001239111">
    <property type="component" value="Chromosome 2"/>
</dbReference>
<organism evidence="1 2">
    <name type="scientific">Eretmocerus hayati</name>
    <dbReference type="NCBI Taxonomy" id="131215"/>
    <lineage>
        <taxon>Eukaryota</taxon>
        <taxon>Metazoa</taxon>
        <taxon>Ecdysozoa</taxon>
        <taxon>Arthropoda</taxon>
        <taxon>Hexapoda</taxon>
        <taxon>Insecta</taxon>
        <taxon>Pterygota</taxon>
        <taxon>Neoptera</taxon>
        <taxon>Endopterygota</taxon>
        <taxon>Hymenoptera</taxon>
        <taxon>Apocrita</taxon>
        <taxon>Proctotrupomorpha</taxon>
        <taxon>Chalcidoidea</taxon>
        <taxon>Aphelinidae</taxon>
        <taxon>Aphelininae</taxon>
        <taxon>Eretmocerus</taxon>
    </lineage>
</organism>
<name>A0ACC2PB46_9HYME</name>
<dbReference type="EMBL" id="CM056742">
    <property type="protein sequence ID" value="KAJ8679677.1"/>
    <property type="molecule type" value="Genomic_DNA"/>
</dbReference>